<dbReference type="Proteomes" id="UP000799118">
    <property type="component" value="Unassembled WGS sequence"/>
</dbReference>
<protein>
    <submittedName>
        <fullName evidence="1">Uncharacterized protein</fullName>
    </submittedName>
</protein>
<dbReference type="OrthoDB" id="3365698at2759"/>
<reference evidence="1" key="1">
    <citation type="journal article" date="2019" name="Environ. Microbiol.">
        <title>Fungal ecological strategies reflected in gene transcription - a case study of two litter decomposers.</title>
        <authorList>
            <person name="Barbi F."/>
            <person name="Kohler A."/>
            <person name="Barry K."/>
            <person name="Baskaran P."/>
            <person name="Daum C."/>
            <person name="Fauchery L."/>
            <person name="Ihrmark K."/>
            <person name="Kuo A."/>
            <person name="LaButti K."/>
            <person name="Lipzen A."/>
            <person name="Morin E."/>
            <person name="Grigoriev I.V."/>
            <person name="Henrissat B."/>
            <person name="Lindahl B."/>
            <person name="Martin F."/>
        </authorList>
    </citation>
    <scope>NUCLEOTIDE SEQUENCE</scope>
    <source>
        <strain evidence="1">JB14</strain>
    </source>
</reference>
<gene>
    <name evidence="1" type="ORF">BT96DRAFT_277560</name>
</gene>
<dbReference type="Gene3D" id="3.80.10.10">
    <property type="entry name" value="Ribonuclease Inhibitor"/>
    <property type="match status" value="1"/>
</dbReference>
<dbReference type="AlphaFoldDB" id="A0A6A4H3C2"/>
<organism evidence="1 2">
    <name type="scientific">Gymnopus androsaceus JB14</name>
    <dbReference type="NCBI Taxonomy" id="1447944"/>
    <lineage>
        <taxon>Eukaryota</taxon>
        <taxon>Fungi</taxon>
        <taxon>Dikarya</taxon>
        <taxon>Basidiomycota</taxon>
        <taxon>Agaricomycotina</taxon>
        <taxon>Agaricomycetes</taxon>
        <taxon>Agaricomycetidae</taxon>
        <taxon>Agaricales</taxon>
        <taxon>Marasmiineae</taxon>
        <taxon>Omphalotaceae</taxon>
        <taxon>Gymnopus</taxon>
    </lineage>
</organism>
<keyword evidence="2" id="KW-1185">Reference proteome</keyword>
<dbReference type="SUPFAM" id="SSF52047">
    <property type="entry name" value="RNI-like"/>
    <property type="match status" value="1"/>
</dbReference>
<evidence type="ECO:0000313" key="1">
    <source>
        <dbReference type="EMBL" id="KAE9392256.1"/>
    </source>
</evidence>
<evidence type="ECO:0000313" key="2">
    <source>
        <dbReference type="Proteomes" id="UP000799118"/>
    </source>
</evidence>
<dbReference type="InterPro" id="IPR032675">
    <property type="entry name" value="LRR_dom_sf"/>
</dbReference>
<name>A0A6A4H3C2_9AGAR</name>
<sequence length="523" mass="59247">MWKFRHLLQPSLPSYSLMNPPRFRRLLVSEIYYERRRAWHPISIVRSRHCRPVSLDFWKSGMRSSAHIDAYKTVLHPIRSLPFDVFQHIFQHCVVELADCMLEAYQSPMPKCSQVLINRTSSLDTKKSPWLLAQVSRHWRDVVLGCPTLWSSLTVEIPKKGEWPGLLSLISLQLQRSRGTPLSMVVINIHSEISSPLIAFLCSHSSRWQLFCALAPPKTLATFASFLHGSLPILEYLSIKASVRHRTEWSQLQMRPLLHAFQSCYRLRWFRAVDIPQVLSISLPWGQITEISNTHYKSLAKDFSNRENLATLRQAKNLQFAKICGSFDTSPTFSPNSLLSHSRLRGLHLQSGCKAVQDVIQLIDCLVLPALQELVVCVGAAPVAASIVDDGSILRFLKRSSPPLETLILQDIVMSYTTIMEVFTALPKLRVVGIYGITKQVLQALHWPQQSTARVEEVLPKLEQLRLYGPETDIDQNTLVGMIESRFEPQGSTNTVVNASSGAWHPQCSSLALVQTAKPLRIH</sequence>
<dbReference type="EMBL" id="ML769600">
    <property type="protein sequence ID" value="KAE9392256.1"/>
    <property type="molecule type" value="Genomic_DNA"/>
</dbReference>
<proteinExistence type="predicted"/>
<accession>A0A6A4H3C2</accession>